<protein>
    <submittedName>
        <fullName evidence="7">Single hybrid motif-containing protein</fullName>
    </submittedName>
</protein>
<evidence type="ECO:0000313" key="8">
    <source>
        <dbReference type="Proteomes" id="UP000245884"/>
    </source>
</evidence>
<dbReference type="GeneID" id="37031253"/>
<keyword evidence="8" id="KW-1185">Reference proteome</keyword>
<dbReference type="Pfam" id="PF00364">
    <property type="entry name" value="Biotin_lipoyl"/>
    <property type="match status" value="1"/>
</dbReference>
<feature type="region of interest" description="Disordered" evidence="4">
    <location>
        <begin position="225"/>
        <end position="277"/>
    </location>
</feature>
<dbReference type="InterPro" id="IPR045257">
    <property type="entry name" value="E2/Pdx1"/>
</dbReference>
<dbReference type="PANTHER" id="PTHR23151">
    <property type="entry name" value="DIHYDROLIPOAMIDE ACETYL/SUCCINYL-TRANSFERASE-RELATED"/>
    <property type="match status" value="1"/>
</dbReference>
<dbReference type="InterPro" id="IPR003016">
    <property type="entry name" value="2-oxoA_DH_lipoyl-BS"/>
</dbReference>
<accession>A0A316UKA8</accession>
<reference evidence="7 8" key="1">
    <citation type="journal article" date="2018" name="Mol. Biol. Evol.">
        <title>Broad Genomic Sampling Reveals a Smut Pathogenic Ancestry of the Fungal Clade Ustilaginomycotina.</title>
        <authorList>
            <person name="Kijpornyongpan T."/>
            <person name="Mondo S.J."/>
            <person name="Barry K."/>
            <person name="Sandor L."/>
            <person name="Lee J."/>
            <person name="Lipzen A."/>
            <person name="Pangilinan J."/>
            <person name="LaButti K."/>
            <person name="Hainaut M."/>
            <person name="Henrissat B."/>
            <person name="Grigoriev I.V."/>
            <person name="Spatafora J.W."/>
            <person name="Aime M.C."/>
        </authorList>
    </citation>
    <scope>NUCLEOTIDE SEQUENCE [LARGE SCALE GENOMIC DNA]</scope>
    <source>
        <strain evidence="7 8">MCA 5214</strain>
    </source>
</reference>
<dbReference type="SUPFAM" id="SSF51230">
    <property type="entry name" value="Single hybrid motif"/>
    <property type="match status" value="1"/>
</dbReference>
<dbReference type="Proteomes" id="UP000245884">
    <property type="component" value="Unassembled WGS sequence"/>
</dbReference>
<feature type="domain" description="Lipoyl-binding" evidence="5">
    <location>
        <begin position="28"/>
        <end position="104"/>
    </location>
</feature>
<dbReference type="InterPro" id="IPR011053">
    <property type="entry name" value="Single_hybrid_motif"/>
</dbReference>
<feature type="compositionally biased region" description="Gly residues" evidence="4">
    <location>
        <begin position="249"/>
        <end position="258"/>
    </location>
</feature>
<dbReference type="Gene3D" id="4.10.320.10">
    <property type="entry name" value="E3-binding domain"/>
    <property type="match status" value="1"/>
</dbReference>
<feature type="compositionally biased region" description="Basic and acidic residues" evidence="4">
    <location>
        <begin position="339"/>
        <end position="348"/>
    </location>
</feature>
<dbReference type="PROSITE" id="PS00189">
    <property type="entry name" value="LIPOYL"/>
    <property type="match status" value="1"/>
</dbReference>
<dbReference type="OrthoDB" id="537444at2759"/>
<dbReference type="RefSeq" id="XP_025359413.1">
    <property type="nucleotide sequence ID" value="XM_025509430.1"/>
</dbReference>
<dbReference type="Pfam" id="PF02817">
    <property type="entry name" value="E3_binding"/>
    <property type="match status" value="1"/>
</dbReference>
<keyword evidence="3" id="KW-0809">Transit peptide</keyword>
<evidence type="ECO:0000256" key="1">
    <source>
        <dbReference type="ARBA" id="ARBA00007317"/>
    </source>
</evidence>
<dbReference type="CDD" id="cd06849">
    <property type="entry name" value="lipoyl_domain"/>
    <property type="match status" value="1"/>
</dbReference>
<feature type="region of interest" description="Disordered" evidence="4">
    <location>
        <begin position="299"/>
        <end position="348"/>
    </location>
</feature>
<evidence type="ECO:0000256" key="3">
    <source>
        <dbReference type="ARBA" id="ARBA00022946"/>
    </source>
</evidence>
<dbReference type="PANTHER" id="PTHR23151:SF82">
    <property type="entry name" value="PYRUVATE DEHYDROGENASE COMPLEX PROTEIN X COMPONENT, MITOCHONDRIAL"/>
    <property type="match status" value="1"/>
</dbReference>
<organism evidence="7 8">
    <name type="scientific">Jaminaea rosea</name>
    <dbReference type="NCBI Taxonomy" id="1569628"/>
    <lineage>
        <taxon>Eukaryota</taxon>
        <taxon>Fungi</taxon>
        <taxon>Dikarya</taxon>
        <taxon>Basidiomycota</taxon>
        <taxon>Ustilaginomycotina</taxon>
        <taxon>Exobasidiomycetes</taxon>
        <taxon>Microstromatales</taxon>
        <taxon>Microstromatales incertae sedis</taxon>
        <taxon>Jaminaea</taxon>
    </lineage>
</organism>
<proteinExistence type="inferred from homology"/>
<evidence type="ECO:0000313" key="7">
    <source>
        <dbReference type="EMBL" id="PWN24801.1"/>
    </source>
</evidence>
<dbReference type="InterPro" id="IPR004167">
    <property type="entry name" value="PSBD"/>
</dbReference>
<dbReference type="STRING" id="1569628.A0A316UKA8"/>
<evidence type="ECO:0000259" key="6">
    <source>
        <dbReference type="PROSITE" id="PS51826"/>
    </source>
</evidence>
<feature type="domain" description="Peripheral subunit-binding (PSBD)" evidence="6">
    <location>
        <begin position="180"/>
        <end position="221"/>
    </location>
</feature>
<dbReference type="EMBL" id="KZ819679">
    <property type="protein sequence ID" value="PWN24801.1"/>
    <property type="molecule type" value="Genomic_DNA"/>
</dbReference>
<dbReference type="GO" id="GO:0004742">
    <property type="term" value="F:dihydrolipoyllysine-residue acetyltransferase activity"/>
    <property type="evidence" value="ECO:0007669"/>
    <property type="project" value="TreeGrafter"/>
</dbReference>
<dbReference type="SUPFAM" id="SSF47005">
    <property type="entry name" value="Peripheral subunit-binding domain of 2-oxo acid dehydrogenase complex"/>
    <property type="match status" value="1"/>
</dbReference>
<keyword evidence="2" id="KW-0450">Lipoyl</keyword>
<feature type="compositionally biased region" description="Low complexity" evidence="4">
    <location>
        <begin position="259"/>
        <end position="277"/>
    </location>
</feature>
<name>A0A316UKA8_9BASI</name>
<evidence type="ECO:0000259" key="5">
    <source>
        <dbReference type="PROSITE" id="PS50968"/>
    </source>
</evidence>
<dbReference type="AlphaFoldDB" id="A0A316UKA8"/>
<evidence type="ECO:0000256" key="4">
    <source>
        <dbReference type="SAM" id="MobiDB-lite"/>
    </source>
</evidence>
<dbReference type="InterPro" id="IPR000089">
    <property type="entry name" value="Biotin_lipoyl"/>
</dbReference>
<dbReference type="Gene3D" id="2.40.50.100">
    <property type="match status" value="1"/>
</dbReference>
<evidence type="ECO:0000256" key="2">
    <source>
        <dbReference type="ARBA" id="ARBA00022823"/>
    </source>
</evidence>
<dbReference type="GO" id="GO:0006086">
    <property type="term" value="P:pyruvate decarboxylation to acetyl-CoA"/>
    <property type="evidence" value="ECO:0007669"/>
    <property type="project" value="InterPro"/>
</dbReference>
<comment type="similarity">
    <text evidence="1">Belongs to the 2-oxoacid dehydrogenase family.</text>
</comment>
<feature type="compositionally biased region" description="Low complexity" evidence="4">
    <location>
        <begin position="299"/>
        <end position="328"/>
    </location>
</feature>
<feature type="compositionally biased region" description="Low complexity" evidence="4">
    <location>
        <begin position="122"/>
        <end position="159"/>
    </location>
</feature>
<dbReference type="InterPro" id="IPR036625">
    <property type="entry name" value="E3-bd_dom_sf"/>
</dbReference>
<dbReference type="PROSITE" id="PS51826">
    <property type="entry name" value="PSBD"/>
    <property type="match status" value="1"/>
</dbReference>
<dbReference type="FunFam" id="2.40.50.100:FF:000010">
    <property type="entry name" value="Acetyltransferase component of pyruvate dehydrogenase complex"/>
    <property type="match status" value="1"/>
</dbReference>
<dbReference type="PROSITE" id="PS50968">
    <property type="entry name" value="BIOTINYL_LIPOYL"/>
    <property type="match status" value="1"/>
</dbReference>
<gene>
    <name evidence="7" type="ORF">BDZ90DRAFT_282123</name>
</gene>
<dbReference type="GO" id="GO:0045254">
    <property type="term" value="C:pyruvate dehydrogenase complex"/>
    <property type="evidence" value="ECO:0007669"/>
    <property type="project" value="InterPro"/>
</dbReference>
<sequence length="348" mass="34467">MSTAAMRTVVTRALRGAVAPSSSRAHAFSKFAMPAMSPTMTEGGLATWKVKEGQSFSAGDVLLEIETDKATMDVEAQDDGVMGKIVVGEGAKNVQVGKTIAILAEEGDDLSEAASHVDKEGSGSASPSSSSSSSPPSSSGSGSGSESSTSTTRSDYSSPGEAAEFPSSTSHQPVHASWPILFPSVLRLLGENNVSAEDAKKNIKGTGRRGLVTKGDVLVYLGKAEQPAGTATSKPASIADLGGAAAPGAAGGSGGKTTGGTASPDGGKSSGGKSAAPLEARELRAAILGGLALNSKVGASRAAPAVAPAPTSSSSVADAVADYQKSPASPSPASTPKPAKKDWLEGLI</sequence>
<feature type="region of interest" description="Disordered" evidence="4">
    <location>
        <begin position="111"/>
        <end position="174"/>
    </location>
</feature>